<dbReference type="SUPFAM" id="SSF46785">
    <property type="entry name" value="Winged helix' DNA-binding domain"/>
    <property type="match status" value="1"/>
</dbReference>
<dbReference type="InterPro" id="IPR036388">
    <property type="entry name" value="WH-like_DNA-bd_sf"/>
</dbReference>
<dbReference type="InterPro" id="IPR036390">
    <property type="entry name" value="WH_DNA-bd_sf"/>
</dbReference>
<name>A0A934KCG0_9BACT</name>
<feature type="domain" description="HTH arsR-type" evidence="1">
    <location>
        <begin position="20"/>
        <end position="113"/>
    </location>
</feature>
<evidence type="ECO:0000313" key="3">
    <source>
        <dbReference type="Proteomes" id="UP000614410"/>
    </source>
</evidence>
<dbReference type="EMBL" id="JAEKNN010000025">
    <property type="protein sequence ID" value="MBJ7608848.1"/>
    <property type="molecule type" value="Genomic_DNA"/>
</dbReference>
<gene>
    <name evidence="2" type="ORF">JF887_05390</name>
</gene>
<dbReference type="PROSITE" id="PS50987">
    <property type="entry name" value="HTH_ARSR_2"/>
    <property type="match status" value="1"/>
</dbReference>
<dbReference type="AlphaFoldDB" id="A0A934KCG0"/>
<comment type="caution">
    <text evidence="2">The sequence shown here is derived from an EMBL/GenBank/DDBJ whole genome shotgun (WGS) entry which is preliminary data.</text>
</comment>
<sequence length="207" mass="22552">MVTPTEIHHPIRSRTSSWRPDRVLELSTAQQISAGTGLTRSKLLVILADGQACVTELADMLSMPRGTVAYHLRVLEEAGLVYVASTRRVRAVTKRYYARVARRFVIEHRSASGGSAMAAVREFLAEYGGDVRSDTECAPSIRRLSMPLDRATEFIDRLDQLTAEFAAAQPGDAGSRPVGVIAGAFWLTGRDPSAEGATQWPAPRSVI</sequence>
<dbReference type="InterPro" id="IPR011991">
    <property type="entry name" value="ArsR-like_HTH"/>
</dbReference>
<reference evidence="2 3" key="1">
    <citation type="submission" date="2020-10" db="EMBL/GenBank/DDBJ databases">
        <title>Ca. Dormibacterota MAGs.</title>
        <authorList>
            <person name="Montgomery K."/>
        </authorList>
    </citation>
    <scope>NUCLEOTIDE SEQUENCE [LARGE SCALE GENOMIC DNA]</scope>
    <source>
        <strain evidence="2">Mitchell_Peninsula_5</strain>
    </source>
</reference>
<dbReference type="Gene3D" id="1.10.10.10">
    <property type="entry name" value="Winged helix-like DNA-binding domain superfamily/Winged helix DNA-binding domain"/>
    <property type="match status" value="1"/>
</dbReference>
<dbReference type="Pfam" id="PF01022">
    <property type="entry name" value="HTH_5"/>
    <property type="match status" value="1"/>
</dbReference>
<protein>
    <submittedName>
        <fullName evidence="2">ArsR family transcriptional regulator</fullName>
    </submittedName>
</protein>
<dbReference type="GO" id="GO:0003700">
    <property type="term" value="F:DNA-binding transcription factor activity"/>
    <property type="evidence" value="ECO:0007669"/>
    <property type="project" value="InterPro"/>
</dbReference>
<proteinExistence type="predicted"/>
<evidence type="ECO:0000259" key="1">
    <source>
        <dbReference type="PROSITE" id="PS50987"/>
    </source>
</evidence>
<accession>A0A934KCG0</accession>
<dbReference type="CDD" id="cd00090">
    <property type="entry name" value="HTH_ARSR"/>
    <property type="match status" value="1"/>
</dbReference>
<evidence type="ECO:0000313" key="2">
    <source>
        <dbReference type="EMBL" id="MBJ7608848.1"/>
    </source>
</evidence>
<dbReference type="InterPro" id="IPR001845">
    <property type="entry name" value="HTH_ArsR_DNA-bd_dom"/>
</dbReference>
<dbReference type="Proteomes" id="UP000614410">
    <property type="component" value="Unassembled WGS sequence"/>
</dbReference>
<organism evidence="2 3">
    <name type="scientific">Candidatus Amunia macphersoniae</name>
    <dbReference type="NCBI Taxonomy" id="3127014"/>
    <lineage>
        <taxon>Bacteria</taxon>
        <taxon>Bacillati</taxon>
        <taxon>Candidatus Dormiibacterota</taxon>
        <taxon>Candidatus Dormibacteria</taxon>
        <taxon>Candidatus Aeolococcales</taxon>
        <taxon>Candidatus Aeolococcaceae</taxon>
        <taxon>Candidatus Amunia</taxon>
    </lineage>
</organism>
<dbReference type="SMART" id="SM00418">
    <property type="entry name" value="HTH_ARSR"/>
    <property type="match status" value="1"/>
</dbReference>